<dbReference type="InterPro" id="IPR051786">
    <property type="entry name" value="ASN_synthetase/amidase"/>
</dbReference>
<evidence type="ECO:0000259" key="5">
    <source>
        <dbReference type="PROSITE" id="PS51278"/>
    </source>
</evidence>
<feature type="domain" description="Glutamine amidotransferase type-2" evidence="5">
    <location>
        <begin position="1"/>
        <end position="173"/>
    </location>
</feature>
<dbReference type="InterPro" id="IPR029055">
    <property type="entry name" value="Ntn_hydrolases_N"/>
</dbReference>
<evidence type="ECO:0000256" key="2">
    <source>
        <dbReference type="ARBA" id="ARBA00012737"/>
    </source>
</evidence>
<evidence type="ECO:0000256" key="1">
    <source>
        <dbReference type="ARBA" id="ARBA00005187"/>
    </source>
</evidence>
<dbReference type="SUPFAM" id="SSF56235">
    <property type="entry name" value="N-terminal nucleophile aminohydrolases (Ntn hydrolases)"/>
    <property type="match status" value="1"/>
</dbReference>
<dbReference type="Pfam" id="PF13537">
    <property type="entry name" value="GATase_7"/>
    <property type="match status" value="1"/>
</dbReference>
<dbReference type="PANTHER" id="PTHR43284">
    <property type="entry name" value="ASPARAGINE SYNTHETASE (GLUTAMINE-HYDROLYZING)"/>
    <property type="match status" value="1"/>
</dbReference>
<comment type="pathway">
    <text evidence="1">Amino-acid biosynthesis; L-asparagine biosynthesis; L-asparagine from L-aspartate (L-Gln route): step 1/1.</text>
</comment>
<sequence length="183" mass="20245">MLQHGGPDGRYLARGEMWALGATRLAVTDPTGSAQPYRLGDQIRVVFNGEIYNHHDLRKELEGFGYKFPDRCGGSILPALYHRYGQDFVEHLDGMYGIAVLDLRGLPTLILATDEAGMKPIYYHRAGGQMFFSSEIGALRSLADIGGHRDINGSTPTSARGLRSGDERCSPTSMFCLQRPPQW</sequence>
<dbReference type="RefSeq" id="WP_241042548.1">
    <property type="nucleotide sequence ID" value="NZ_BAAAJF010000074.1"/>
</dbReference>
<dbReference type="EC" id="6.3.5.4" evidence="2"/>
<keyword evidence="3" id="KW-0028">Amino-acid biosynthesis</keyword>
<dbReference type="InterPro" id="IPR017932">
    <property type="entry name" value="GATase_2_dom"/>
</dbReference>
<proteinExistence type="predicted"/>
<organism evidence="6 7">
    <name type="scientific">Pseudonocardia alaniniphila</name>
    <dbReference type="NCBI Taxonomy" id="75291"/>
    <lineage>
        <taxon>Bacteria</taxon>
        <taxon>Bacillati</taxon>
        <taxon>Actinomycetota</taxon>
        <taxon>Actinomycetes</taxon>
        <taxon>Pseudonocardiales</taxon>
        <taxon>Pseudonocardiaceae</taxon>
        <taxon>Pseudonocardia</taxon>
    </lineage>
</organism>
<dbReference type="PROSITE" id="PS51278">
    <property type="entry name" value="GATASE_TYPE_2"/>
    <property type="match status" value="1"/>
</dbReference>
<keyword evidence="7" id="KW-1185">Reference proteome</keyword>
<evidence type="ECO:0000313" key="6">
    <source>
        <dbReference type="EMBL" id="MCH6171749.1"/>
    </source>
</evidence>
<keyword evidence="3" id="KW-0061">Asparagine biosynthesis</keyword>
<dbReference type="PANTHER" id="PTHR43284:SF1">
    <property type="entry name" value="ASPARAGINE SYNTHETASE"/>
    <property type="match status" value="1"/>
</dbReference>
<comment type="caution">
    <text evidence="6">The sequence shown here is derived from an EMBL/GenBank/DDBJ whole genome shotgun (WGS) entry which is preliminary data.</text>
</comment>
<evidence type="ECO:0000313" key="7">
    <source>
        <dbReference type="Proteomes" id="UP001299970"/>
    </source>
</evidence>
<gene>
    <name evidence="6" type="ORF">MMF94_39200</name>
</gene>
<name>A0ABS9TT61_9PSEU</name>
<evidence type="ECO:0000256" key="3">
    <source>
        <dbReference type="ARBA" id="ARBA00022888"/>
    </source>
</evidence>
<protein>
    <recommendedName>
        <fullName evidence="2">asparagine synthase (glutamine-hydrolyzing)</fullName>
        <ecNumber evidence="2">6.3.5.4</ecNumber>
    </recommendedName>
</protein>
<dbReference type="Gene3D" id="3.60.20.10">
    <property type="entry name" value="Glutamine Phosphoribosylpyrophosphate, subunit 1, domain 1"/>
    <property type="match status" value="1"/>
</dbReference>
<accession>A0ABS9TT61</accession>
<reference evidence="6 7" key="1">
    <citation type="submission" date="2022-03" db="EMBL/GenBank/DDBJ databases">
        <title>Pseudonocardia alaer sp. nov., a novel actinomycete isolated from reed forest soil.</title>
        <authorList>
            <person name="Wang L."/>
        </authorList>
    </citation>
    <scope>NUCLEOTIDE SEQUENCE [LARGE SCALE GENOMIC DNA]</scope>
    <source>
        <strain evidence="6 7">Y-16303</strain>
    </source>
</reference>
<dbReference type="Proteomes" id="UP001299970">
    <property type="component" value="Unassembled WGS sequence"/>
</dbReference>
<dbReference type="EMBL" id="JAKXMK010000048">
    <property type="protein sequence ID" value="MCH6171749.1"/>
    <property type="molecule type" value="Genomic_DNA"/>
</dbReference>
<comment type="catalytic activity">
    <reaction evidence="4">
        <text>L-aspartate + L-glutamine + ATP + H2O = L-asparagine + L-glutamate + AMP + diphosphate + H(+)</text>
        <dbReference type="Rhea" id="RHEA:12228"/>
        <dbReference type="ChEBI" id="CHEBI:15377"/>
        <dbReference type="ChEBI" id="CHEBI:15378"/>
        <dbReference type="ChEBI" id="CHEBI:29985"/>
        <dbReference type="ChEBI" id="CHEBI:29991"/>
        <dbReference type="ChEBI" id="CHEBI:30616"/>
        <dbReference type="ChEBI" id="CHEBI:33019"/>
        <dbReference type="ChEBI" id="CHEBI:58048"/>
        <dbReference type="ChEBI" id="CHEBI:58359"/>
        <dbReference type="ChEBI" id="CHEBI:456215"/>
        <dbReference type="EC" id="6.3.5.4"/>
    </reaction>
</comment>
<evidence type="ECO:0000256" key="4">
    <source>
        <dbReference type="ARBA" id="ARBA00048741"/>
    </source>
</evidence>